<evidence type="ECO:0000313" key="13">
    <source>
        <dbReference type="Proteomes" id="UP000177982"/>
    </source>
</evidence>
<sequence length="308" mass="35373">MHLLYSRFFTKVLFDLKLVHFSEPFMERRNHGTILGPDGQKMSKSRGNVVDPDKEILTYGADTVRMYLAFMGPYDQGGPWSAGGITGVRRFLSRVWNFSQSHLAKKNSKSETNPNSPPKADPPTVEKFKIQNGMERLLHRTIKKVGEDIKNLRFNTALSSLMILMNEFEKNAEVVSRENIRTLLKLLAPFAPHMTEELWQQFFTNHKSQTTNHRQIQNSKSKKLKRTFTSIHEEEWPEYDPRMIREDTFQLVIQVNGKTRDVVESALGITEAGAISVALGRESVKKHTLGKKPAQVFFIPNRLINLVF</sequence>
<dbReference type="GO" id="GO:0004823">
    <property type="term" value="F:leucine-tRNA ligase activity"/>
    <property type="evidence" value="ECO:0007669"/>
    <property type="project" value="UniProtKB-EC"/>
</dbReference>
<dbReference type="FunFam" id="1.10.730.10:FF:000002">
    <property type="entry name" value="Leucine--tRNA ligase"/>
    <property type="match status" value="1"/>
</dbReference>
<dbReference type="AlphaFoldDB" id="A0A1G2L815"/>
<dbReference type="PANTHER" id="PTHR43740">
    <property type="entry name" value="LEUCYL-TRNA SYNTHETASE"/>
    <property type="match status" value="1"/>
</dbReference>
<feature type="domain" description="Aminoacyl-tRNA synthetase class Ia" evidence="10">
    <location>
        <begin position="12"/>
        <end position="71"/>
    </location>
</feature>
<keyword evidence="4" id="KW-0547">Nucleotide-binding</keyword>
<evidence type="ECO:0000256" key="2">
    <source>
        <dbReference type="ARBA" id="ARBA00013164"/>
    </source>
</evidence>
<keyword evidence="3" id="KW-0436">Ligase</keyword>
<keyword evidence="7" id="KW-0030">Aminoacyl-tRNA synthetase</keyword>
<dbReference type="Gene3D" id="1.10.730.10">
    <property type="entry name" value="Isoleucyl-tRNA Synthetase, Domain 1"/>
    <property type="match status" value="1"/>
</dbReference>
<evidence type="ECO:0000256" key="1">
    <source>
        <dbReference type="ARBA" id="ARBA00005594"/>
    </source>
</evidence>
<accession>A0A1G2L815</accession>
<dbReference type="EMBL" id="MHQO01000003">
    <property type="protein sequence ID" value="OHA07786.1"/>
    <property type="molecule type" value="Genomic_DNA"/>
</dbReference>
<name>A0A1G2L815_9BACT</name>
<dbReference type="SUPFAM" id="SSF47323">
    <property type="entry name" value="Anticodon-binding domain of a subclass of class I aminoacyl-tRNA synthetases"/>
    <property type="match status" value="1"/>
</dbReference>
<dbReference type="CDD" id="cd07958">
    <property type="entry name" value="Anticodon_Ia_Leu_BEm"/>
    <property type="match status" value="1"/>
</dbReference>
<evidence type="ECO:0000259" key="10">
    <source>
        <dbReference type="Pfam" id="PF00133"/>
    </source>
</evidence>
<comment type="catalytic activity">
    <reaction evidence="8">
        <text>tRNA(Leu) + L-leucine + ATP = L-leucyl-tRNA(Leu) + AMP + diphosphate</text>
        <dbReference type="Rhea" id="RHEA:11688"/>
        <dbReference type="Rhea" id="RHEA-COMP:9613"/>
        <dbReference type="Rhea" id="RHEA-COMP:9622"/>
        <dbReference type="ChEBI" id="CHEBI:30616"/>
        <dbReference type="ChEBI" id="CHEBI:33019"/>
        <dbReference type="ChEBI" id="CHEBI:57427"/>
        <dbReference type="ChEBI" id="CHEBI:78442"/>
        <dbReference type="ChEBI" id="CHEBI:78494"/>
        <dbReference type="ChEBI" id="CHEBI:456215"/>
        <dbReference type="EC" id="6.1.1.4"/>
    </reaction>
</comment>
<dbReference type="GO" id="GO:0006429">
    <property type="term" value="P:leucyl-tRNA aminoacylation"/>
    <property type="evidence" value="ECO:0007669"/>
    <property type="project" value="InterPro"/>
</dbReference>
<protein>
    <recommendedName>
        <fullName evidence="2">leucine--tRNA ligase</fullName>
        <ecNumber evidence="2">6.1.1.4</ecNumber>
    </recommendedName>
</protein>
<evidence type="ECO:0000256" key="9">
    <source>
        <dbReference type="SAM" id="MobiDB-lite"/>
    </source>
</evidence>
<evidence type="ECO:0000256" key="6">
    <source>
        <dbReference type="ARBA" id="ARBA00022917"/>
    </source>
</evidence>
<dbReference type="Pfam" id="PF00133">
    <property type="entry name" value="tRNA-synt_1"/>
    <property type="match status" value="1"/>
</dbReference>
<gene>
    <name evidence="12" type="ORF">A2934_02835</name>
</gene>
<comment type="caution">
    <text evidence="12">The sequence shown here is derived from an EMBL/GenBank/DDBJ whole genome shotgun (WGS) entry which is preliminary data.</text>
</comment>
<dbReference type="Gene3D" id="3.40.50.620">
    <property type="entry name" value="HUPs"/>
    <property type="match status" value="1"/>
</dbReference>
<evidence type="ECO:0000256" key="3">
    <source>
        <dbReference type="ARBA" id="ARBA00022598"/>
    </source>
</evidence>
<dbReference type="Gene3D" id="3.10.20.590">
    <property type="match status" value="1"/>
</dbReference>
<dbReference type="InterPro" id="IPR002300">
    <property type="entry name" value="aa-tRNA-synth_Ia"/>
</dbReference>
<dbReference type="PANTHER" id="PTHR43740:SF2">
    <property type="entry name" value="LEUCINE--TRNA LIGASE, MITOCHONDRIAL"/>
    <property type="match status" value="1"/>
</dbReference>
<comment type="similarity">
    <text evidence="1">Belongs to the class-I aminoacyl-tRNA synthetase family.</text>
</comment>
<dbReference type="EC" id="6.1.1.4" evidence="2"/>
<dbReference type="GO" id="GO:0005829">
    <property type="term" value="C:cytosol"/>
    <property type="evidence" value="ECO:0007669"/>
    <property type="project" value="TreeGrafter"/>
</dbReference>
<evidence type="ECO:0000259" key="11">
    <source>
        <dbReference type="Pfam" id="PF08264"/>
    </source>
</evidence>
<evidence type="ECO:0000256" key="8">
    <source>
        <dbReference type="ARBA" id="ARBA00047469"/>
    </source>
</evidence>
<evidence type="ECO:0000256" key="4">
    <source>
        <dbReference type="ARBA" id="ARBA00022741"/>
    </source>
</evidence>
<dbReference type="Proteomes" id="UP000177982">
    <property type="component" value="Unassembled WGS sequence"/>
</dbReference>
<feature type="domain" description="Methionyl/Valyl/Leucyl/Isoleucyl-tRNA synthetase anticodon-binding" evidence="11">
    <location>
        <begin position="135"/>
        <end position="263"/>
    </location>
</feature>
<keyword evidence="5" id="KW-0067">ATP-binding</keyword>
<evidence type="ECO:0000256" key="5">
    <source>
        <dbReference type="ARBA" id="ARBA00022840"/>
    </source>
</evidence>
<evidence type="ECO:0000256" key="7">
    <source>
        <dbReference type="ARBA" id="ARBA00023146"/>
    </source>
</evidence>
<evidence type="ECO:0000313" key="12">
    <source>
        <dbReference type="EMBL" id="OHA07786.1"/>
    </source>
</evidence>
<feature type="region of interest" description="Disordered" evidence="9">
    <location>
        <begin position="103"/>
        <end position="124"/>
    </location>
</feature>
<dbReference type="InterPro" id="IPR009080">
    <property type="entry name" value="tRNAsynth_Ia_anticodon-bd"/>
</dbReference>
<keyword evidence="6" id="KW-0648">Protein biosynthesis</keyword>
<proteinExistence type="inferred from homology"/>
<dbReference type="InterPro" id="IPR002302">
    <property type="entry name" value="Leu-tRNA-ligase"/>
</dbReference>
<dbReference type="SUPFAM" id="SSF52374">
    <property type="entry name" value="Nucleotidylyl transferase"/>
    <property type="match status" value="1"/>
</dbReference>
<dbReference type="InterPro" id="IPR013155">
    <property type="entry name" value="M/V/L/I-tRNA-synth_anticd-bd"/>
</dbReference>
<organism evidence="12 13">
    <name type="scientific">Candidatus Sungbacteria bacterium RIFCSPLOWO2_01_FULL_47_10</name>
    <dbReference type="NCBI Taxonomy" id="1802276"/>
    <lineage>
        <taxon>Bacteria</taxon>
        <taxon>Candidatus Sungiibacteriota</taxon>
    </lineage>
</organism>
<dbReference type="Pfam" id="PF08264">
    <property type="entry name" value="Anticodon_1"/>
    <property type="match status" value="1"/>
</dbReference>
<dbReference type="GO" id="GO:0005524">
    <property type="term" value="F:ATP binding"/>
    <property type="evidence" value="ECO:0007669"/>
    <property type="project" value="UniProtKB-KW"/>
</dbReference>
<dbReference type="InterPro" id="IPR014729">
    <property type="entry name" value="Rossmann-like_a/b/a_fold"/>
</dbReference>
<reference evidence="12 13" key="1">
    <citation type="journal article" date="2016" name="Nat. Commun.">
        <title>Thousands of microbial genomes shed light on interconnected biogeochemical processes in an aquifer system.</title>
        <authorList>
            <person name="Anantharaman K."/>
            <person name="Brown C.T."/>
            <person name="Hug L.A."/>
            <person name="Sharon I."/>
            <person name="Castelle C.J."/>
            <person name="Probst A.J."/>
            <person name="Thomas B.C."/>
            <person name="Singh A."/>
            <person name="Wilkins M.J."/>
            <person name="Karaoz U."/>
            <person name="Brodie E.L."/>
            <person name="Williams K.H."/>
            <person name="Hubbard S.S."/>
            <person name="Banfield J.F."/>
        </authorList>
    </citation>
    <scope>NUCLEOTIDE SEQUENCE [LARGE SCALE GENOMIC DNA]</scope>
</reference>